<dbReference type="Pfam" id="PF08386">
    <property type="entry name" value="Abhydrolase_4"/>
    <property type="match status" value="1"/>
</dbReference>
<dbReference type="InterPro" id="IPR013595">
    <property type="entry name" value="Pept_S33_TAP-like_C"/>
</dbReference>
<keyword evidence="3 5" id="KW-0378">Hydrolase</keyword>
<evidence type="ECO:0000313" key="6">
    <source>
        <dbReference type="Proteomes" id="UP000189004"/>
    </source>
</evidence>
<name>A0A1V3C908_9ACTN</name>
<dbReference type="PROSITE" id="PS51257">
    <property type="entry name" value="PROKAR_LIPOPROTEIN"/>
    <property type="match status" value="1"/>
</dbReference>
<evidence type="ECO:0000259" key="4">
    <source>
        <dbReference type="Pfam" id="PF08386"/>
    </source>
</evidence>
<dbReference type="InterPro" id="IPR051601">
    <property type="entry name" value="Serine_prot/Carboxylest_S33"/>
</dbReference>
<accession>A0A1V3C908</accession>
<comment type="caution">
    <text evidence="5">The sequence shown here is derived from an EMBL/GenBank/DDBJ whole genome shotgun (WGS) entry which is preliminary data.</text>
</comment>
<dbReference type="InterPro" id="IPR029058">
    <property type="entry name" value="AB_hydrolase_fold"/>
</dbReference>
<dbReference type="Proteomes" id="UP000189004">
    <property type="component" value="Unassembled WGS sequence"/>
</dbReference>
<evidence type="ECO:0000256" key="2">
    <source>
        <dbReference type="ARBA" id="ARBA00022729"/>
    </source>
</evidence>
<dbReference type="PANTHER" id="PTHR43248:SF29">
    <property type="entry name" value="TRIPEPTIDYL AMINOPEPTIDASE"/>
    <property type="match status" value="1"/>
</dbReference>
<keyword evidence="2" id="KW-0732">Signal</keyword>
<dbReference type="Gene3D" id="3.40.50.1820">
    <property type="entry name" value="alpha/beta hydrolase"/>
    <property type="match status" value="1"/>
</dbReference>
<reference evidence="6" key="1">
    <citation type="submission" date="2016-08" db="EMBL/GenBank/DDBJ databases">
        <authorList>
            <person name="Tokovenko B."/>
            <person name="Kalinowski J."/>
        </authorList>
    </citation>
    <scope>NUCLEOTIDE SEQUENCE [LARGE SCALE GENOMIC DNA]</scope>
    <source>
        <strain evidence="6">UTMC102</strain>
    </source>
</reference>
<evidence type="ECO:0000313" key="5">
    <source>
        <dbReference type="EMBL" id="OOC57183.1"/>
    </source>
</evidence>
<keyword evidence="6" id="KW-1185">Reference proteome</keyword>
<gene>
    <name evidence="5" type="ORF">NOSIN_12805</name>
</gene>
<dbReference type="PANTHER" id="PTHR43248">
    <property type="entry name" value="2-SUCCINYL-6-HYDROXY-2,4-CYCLOHEXADIENE-1-CARBOXYLATE SYNTHASE"/>
    <property type="match status" value="1"/>
</dbReference>
<sequence>MRALGLGGLIAVVLATGCPPEDAPFHGQEVSWRPCHDGEEDAAGGGADTEWLESLECGTVTVPLDHGEPRGRTLDIALVRAPADGPKEEHLGSLVVNPGGPGVSGVRALESPLFGDGIRAAFDLVSFDPRGVGKSGGFACGDRYALVDARQSVAGTDPGDLGAAELRPLADAARGYARACEERVGEEFLARVGTVNVARDLDVIRDALGEERLNFVGYSYGAWIGALYAHMYPENIRALVLDGAVATRMSNAEAAVDQVAAFQHTWEMFLADCVAEVDACPFTGADRGSGGPGAASEADARMAGLLERLDRDPARVEGIPVDGRTLLTMVGMALYQEGAWDHLAGVLTALAEGDDRGVERHLGRLYDDTFGQYAKAESGESEPGTGHQDAGAAYTAVRCADRADPEDVTAYRDAADEAADISPLFGPGPVWDQLPCAYWPGTEKAPTALTAPEAPPIVVVGTVGDPATPYHWVREAAERLETATLVTYEGAGHTVYGWGRSPCVDGAVDAYLLTGEVPRPGLTCPPAVT</sequence>
<dbReference type="GO" id="GO:0016787">
    <property type="term" value="F:hydrolase activity"/>
    <property type="evidence" value="ECO:0007669"/>
    <property type="project" value="UniProtKB-KW"/>
</dbReference>
<evidence type="ECO:0000256" key="1">
    <source>
        <dbReference type="ARBA" id="ARBA00010088"/>
    </source>
</evidence>
<dbReference type="AlphaFoldDB" id="A0A1V3C908"/>
<comment type="similarity">
    <text evidence="1">Belongs to the peptidase S33 family.</text>
</comment>
<feature type="domain" description="Peptidase S33 tripeptidyl aminopeptidase-like C-terminal" evidence="4">
    <location>
        <begin position="423"/>
        <end position="524"/>
    </location>
</feature>
<proteinExistence type="inferred from homology"/>
<dbReference type="STRING" id="501010.NOSIN_12805"/>
<protein>
    <submittedName>
        <fullName evidence="5">Alpha/beta hydrolase</fullName>
    </submittedName>
</protein>
<evidence type="ECO:0000256" key="3">
    <source>
        <dbReference type="ARBA" id="ARBA00022801"/>
    </source>
</evidence>
<dbReference type="EMBL" id="MCOK01000001">
    <property type="protein sequence ID" value="OOC57183.1"/>
    <property type="molecule type" value="Genomic_DNA"/>
</dbReference>
<dbReference type="SUPFAM" id="SSF53474">
    <property type="entry name" value="alpha/beta-Hydrolases"/>
    <property type="match status" value="1"/>
</dbReference>
<organism evidence="5 6">
    <name type="scientific">Nocardiopsis sinuspersici</name>
    <dbReference type="NCBI Taxonomy" id="501010"/>
    <lineage>
        <taxon>Bacteria</taxon>
        <taxon>Bacillati</taxon>
        <taxon>Actinomycetota</taxon>
        <taxon>Actinomycetes</taxon>
        <taxon>Streptosporangiales</taxon>
        <taxon>Nocardiopsidaceae</taxon>
        <taxon>Nocardiopsis</taxon>
    </lineage>
</organism>